<dbReference type="PROSITE" id="PS51257">
    <property type="entry name" value="PROKAR_LIPOPROTEIN"/>
    <property type="match status" value="1"/>
</dbReference>
<dbReference type="InterPro" id="IPR050767">
    <property type="entry name" value="Sel1_AlgK"/>
</dbReference>
<dbReference type="InterPro" id="IPR011990">
    <property type="entry name" value="TPR-like_helical_dom_sf"/>
</dbReference>
<dbReference type="SUPFAM" id="SSF81901">
    <property type="entry name" value="HCP-like"/>
    <property type="match status" value="1"/>
</dbReference>
<dbReference type="InterPro" id="IPR006597">
    <property type="entry name" value="Sel1-like"/>
</dbReference>
<comment type="caution">
    <text evidence="1">The sequence shown here is derived from an EMBL/GenBank/DDBJ whole genome shotgun (WGS) entry which is preliminary data.</text>
</comment>
<sequence length="168" mass="17911">MRRLAAVLLLAAGVAGCGVHPEAELAQGLRVLAAPQPDARAASVLLRRAAQAGSARGAFHLALLLRNGADGVTVDHAQAFAWMQRAAQGGLPRAQFLLGQMLLAGEGAAHDATQARYWFEQAAEHDLPEANLELAMAGQRGDWGITPEETARYMMEAQHAQKHRPPEP</sequence>
<evidence type="ECO:0000313" key="2">
    <source>
        <dbReference type="Proteomes" id="UP000541185"/>
    </source>
</evidence>
<protein>
    <submittedName>
        <fullName evidence="1">Sel1 repeat family protein</fullName>
    </submittedName>
</protein>
<evidence type="ECO:0000313" key="1">
    <source>
        <dbReference type="EMBL" id="NML43109.1"/>
    </source>
</evidence>
<dbReference type="PANTHER" id="PTHR11102:SF147">
    <property type="entry name" value="SEL1L ADAPTOR SUBUNIT OF ERAD E3 UBIQUITIN LIGASE"/>
    <property type="match status" value="1"/>
</dbReference>
<proteinExistence type="predicted"/>
<dbReference type="PANTHER" id="PTHR11102">
    <property type="entry name" value="SEL-1-LIKE PROTEIN"/>
    <property type="match status" value="1"/>
</dbReference>
<dbReference type="SMART" id="SM00671">
    <property type="entry name" value="SEL1"/>
    <property type="match status" value="2"/>
</dbReference>
<dbReference type="Pfam" id="PF08238">
    <property type="entry name" value="Sel1"/>
    <property type="match status" value="3"/>
</dbReference>
<accession>A0A848H0P7</accession>
<dbReference type="AlphaFoldDB" id="A0A848H0P7"/>
<dbReference type="RefSeq" id="WP_169417342.1">
    <property type="nucleotide sequence ID" value="NZ_JABBFX010000001.1"/>
</dbReference>
<organism evidence="1 2">
    <name type="scientific">Ramlibacter agri</name>
    <dbReference type="NCBI Taxonomy" id="2728837"/>
    <lineage>
        <taxon>Bacteria</taxon>
        <taxon>Pseudomonadati</taxon>
        <taxon>Pseudomonadota</taxon>
        <taxon>Betaproteobacteria</taxon>
        <taxon>Burkholderiales</taxon>
        <taxon>Comamonadaceae</taxon>
        <taxon>Ramlibacter</taxon>
    </lineage>
</organism>
<dbReference type="Gene3D" id="1.25.40.10">
    <property type="entry name" value="Tetratricopeptide repeat domain"/>
    <property type="match status" value="1"/>
</dbReference>
<reference evidence="1 2" key="1">
    <citation type="submission" date="2020-04" db="EMBL/GenBank/DDBJ databases">
        <title>Ramlibacter sp. G-1-2-2 isolated from soil.</title>
        <authorList>
            <person name="Dahal R.H."/>
        </authorList>
    </citation>
    <scope>NUCLEOTIDE SEQUENCE [LARGE SCALE GENOMIC DNA]</scope>
    <source>
        <strain evidence="1 2">G-1-2-2</strain>
    </source>
</reference>
<name>A0A848H0P7_9BURK</name>
<dbReference type="EMBL" id="JABBFX010000001">
    <property type="protein sequence ID" value="NML43109.1"/>
    <property type="molecule type" value="Genomic_DNA"/>
</dbReference>
<gene>
    <name evidence="1" type="ORF">HHL11_05055</name>
</gene>
<dbReference type="Proteomes" id="UP000541185">
    <property type="component" value="Unassembled WGS sequence"/>
</dbReference>
<dbReference type="GO" id="GO:0036503">
    <property type="term" value="P:ERAD pathway"/>
    <property type="evidence" value="ECO:0007669"/>
    <property type="project" value="TreeGrafter"/>
</dbReference>
<keyword evidence="2" id="KW-1185">Reference proteome</keyword>